<name>A0ABV9SYR1_9BACT</name>
<dbReference type="RefSeq" id="WP_377063150.1">
    <property type="nucleotide sequence ID" value="NZ_JBHSJJ010000003.1"/>
</dbReference>
<gene>
    <name evidence="1" type="ORF">ACFPFU_07720</name>
</gene>
<dbReference type="EMBL" id="JBHSJJ010000003">
    <property type="protein sequence ID" value="MFC4871570.1"/>
    <property type="molecule type" value="Genomic_DNA"/>
</dbReference>
<sequence length="379" mass="44086">MSVKGKIRRHLINLRGWKTGRKIVVFESDDWGSIRMPDKAAYRAFLKKGYPVDRIAYEKFDSLASEADLSLLFDTLSQFRDHKGKHPVITANVIMGNPDFEKIKASGFEQYYYEHFTETLKKYPRHGNSFALWQEGMRKGLFFPQYHGREHLNVSKFMKALQARDKDTHFAFEYQLPGAIPHGMPPRGNAYVESLRYDSELDKWEKLAFFLEGYRQFAETFGFASKTVIPPNYTWSPDYHPKAAQAGIGFYQGIWQMKEPLPETGKRKNKLHKIYMGKVNAYGQRFLIRNAVFEPSLFKLGIKDPVGNCLREISTAFLWKKPAIITSHRLNYIGYLDEANRDRNLKLLAELIRKILKKWTDVEFHHSAGLATMIEKPDK</sequence>
<accession>A0ABV9SYR1</accession>
<evidence type="ECO:0000313" key="1">
    <source>
        <dbReference type="EMBL" id="MFC4871570.1"/>
    </source>
</evidence>
<protein>
    <recommendedName>
        <fullName evidence="3">Glycoside hydrolase family 42 N-terminal domain-containing protein</fullName>
    </recommendedName>
</protein>
<proteinExistence type="predicted"/>
<dbReference type="Proteomes" id="UP001595818">
    <property type="component" value="Unassembled WGS sequence"/>
</dbReference>
<keyword evidence="2" id="KW-1185">Reference proteome</keyword>
<comment type="caution">
    <text evidence="1">The sequence shown here is derived from an EMBL/GenBank/DDBJ whole genome shotgun (WGS) entry which is preliminary data.</text>
</comment>
<evidence type="ECO:0008006" key="3">
    <source>
        <dbReference type="Google" id="ProtNLM"/>
    </source>
</evidence>
<reference evidence="2" key="1">
    <citation type="journal article" date="2019" name="Int. J. Syst. Evol. Microbiol.">
        <title>The Global Catalogue of Microorganisms (GCM) 10K type strain sequencing project: providing services to taxonomists for standard genome sequencing and annotation.</title>
        <authorList>
            <consortium name="The Broad Institute Genomics Platform"/>
            <consortium name="The Broad Institute Genome Sequencing Center for Infectious Disease"/>
            <person name="Wu L."/>
            <person name="Ma J."/>
        </authorList>
    </citation>
    <scope>NUCLEOTIDE SEQUENCE [LARGE SCALE GENOMIC DNA]</scope>
    <source>
        <strain evidence="2">CGMCC 4.7466</strain>
    </source>
</reference>
<organism evidence="1 2">
    <name type="scientific">Negadavirga shengliensis</name>
    <dbReference type="NCBI Taxonomy" id="1389218"/>
    <lineage>
        <taxon>Bacteria</taxon>
        <taxon>Pseudomonadati</taxon>
        <taxon>Bacteroidota</taxon>
        <taxon>Cytophagia</taxon>
        <taxon>Cytophagales</taxon>
        <taxon>Cyclobacteriaceae</taxon>
        <taxon>Negadavirga</taxon>
    </lineage>
</organism>
<evidence type="ECO:0000313" key="2">
    <source>
        <dbReference type="Proteomes" id="UP001595818"/>
    </source>
</evidence>